<evidence type="ECO:0000313" key="4">
    <source>
        <dbReference type="EMBL" id="KAF3035026.1"/>
    </source>
</evidence>
<sequence>MPHISVSEDDAQAEQTLGENQTQLGHLHFQLPIRRPPTQSSNTATGTQSLDIVSAESWDLSTPLYKALDEDVEQLDITDLAFQRLARGDIELLDATLNAGADIERQNRDGLTMLVTAIKDSNVPITELLLLQGADPQHCAHGKPPLFHAVESRNHGPQLIRLLLDFGVDITTTSGPSTMNALHWAAASGMVDAADYLLSRGIEIEATCIGEHTALHVAAGTGHLIVVQLLLAQGAELSKRGELEDNALTLASSMGYLDIVELLIDEGLIVDSLDKTRNDV</sequence>
<feature type="repeat" description="ANK" evidence="3">
    <location>
        <begin position="243"/>
        <end position="275"/>
    </location>
</feature>
<name>A0A9P4WKN5_9PLEO</name>
<evidence type="ECO:0000256" key="2">
    <source>
        <dbReference type="ARBA" id="ARBA00023043"/>
    </source>
</evidence>
<dbReference type="InterPro" id="IPR036770">
    <property type="entry name" value="Ankyrin_rpt-contain_sf"/>
</dbReference>
<dbReference type="InterPro" id="IPR002110">
    <property type="entry name" value="Ankyrin_rpt"/>
</dbReference>
<accession>A0A9P4WKN5</accession>
<dbReference type="SMART" id="SM00248">
    <property type="entry name" value="ANK"/>
    <property type="match status" value="6"/>
</dbReference>
<feature type="repeat" description="ANK" evidence="3">
    <location>
        <begin position="210"/>
        <end position="242"/>
    </location>
</feature>
<keyword evidence="2 3" id="KW-0040">ANK repeat</keyword>
<dbReference type="PROSITE" id="PS50297">
    <property type="entry name" value="ANK_REP_REGION"/>
    <property type="match status" value="1"/>
</dbReference>
<comment type="caution">
    <text evidence="4">The sequence shown here is derived from an EMBL/GenBank/DDBJ whole genome shotgun (WGS) entry which is preliminary data.</text>
</comment>
<gene>
    <name evidence="4" type="ORF">E8E12_006160</name>
</gene>
<proteinExistence type="predicted"/>
<organism evidence="4 5">
    <name type="scientific">Didymella heteroderae</name>
    <dbReference type="NCBI Taxonomy" id="1769908"/>
    <lineage>
        <taxon>Eukaryota</taxon>
        <taxon>Fungi</taxon>
        <taxon>Dikarya</taxon>
        <taxon>Ascomycota</taxon>
        <taxon>Pezizomycotina</taxon>
        <taxon>Dothideomycetes</taxon>
        <taxon>Pleosporomycetidae</taxon>
        <taxon>Pleosporales</taxon>
        <taxon>Pleosporineae</taxon>
        <taxon>Didymellaceae</taxon>
        <taxon>Didymella</taxon>
    </lineage>
</organism>
<evidence type="ECO:0008006" key="6">
    <source>
        <dbReference type="Google" id="ProtNLM"/>
    </source>
</evidence>
<dbReference type="PROSITE" id="PS50088">
    <property type="entry name" value="ANK_REPEAT"/>
    <property type="match status" value="4"/>
</dbReference>
<keyword evidence="5" id="KW-1185">Reference proteome</keyword>
<dbReference type="Pfam" id="PF12796">
    <property type="entry name" value="Ank_2"/>
    <property type="match status" value="2"/>
</dbReference>
<protein>
    <recommendedName>
        <fullName evidence="6">Ankyrin</fullName>
    </recommendedName>
</protein>
<keyword evidence="1" id="KW-0677">Repeat</keyword>
<dbReference type="PANTHER" id="PTHR24198">
    <property type="entry name" value="ANKYRIN REPEAT AND PROTEIN KINASE DOMAIN-CONTAINING PROTEIN"/>
    <property type="match status" value="1"/>
</dbReference>
<dbReference type="EMBL" id="SWKV01000062">
    <property type="protein sequence ID" value="KAF3035026.1"/>
    <property type="molecule type" value="Genomic_DNA"/>
</dbReference>
<evidence type="ECO:0000313" key="5">
    <source>
        <dbReference type="Proteomes" id="UP000758155"/>
    </source>
</evidence>
<dbReference type="Proteomes" id="UP000758155">
    <property type="component" value="Unassembled WGS sequence"/>
</dbReference>
<dbReference type="SUPFAM" id="SSF48403">
    <property type="entry name" value="Ankyrin repeat"/>
    <property type="match status" value="1"/>
</dbReference>
<dbReference type="OrthoDB" id="539213at2759"/>
<reference evidence="4" key="1">
    <citation type="submission" date="2019-04" db="EMBL/GenBank/DDBJ databases">
        <title>Sequencing of skin fungus with MAO and IRED activity.</title>
        <authorList>
            <person name="Marsaioli A.J."/>
            <person name="Bonatto J.M.C."/>
            <person name="Reis Junior O."/>
        </authorList>
    </citation>
    <scope>NUCLEOTIDE SEQUENCE</scope>
    <source>
        <strain evidence="4">28M1</strain>
    </source>
</reference>
<feature type="repeat" description="ANK" evidence="3">
    <location>
        <begin position="177"/>
        <end position="209"/>
    </location>
</feature>
<feature type="repeat" description="ANK" evidence="3">
    <location>
        <begin position="141"/>
        <end position="175"/>
    </location>
</feature>
<dbReference type="Gene3D" id="1.25.40.20">
    <property type="entry name" value="Ankyrin repeat-containing domain"/>
    <property type="match status" value="1"/>
</dbReference>
<dbReference type="AlphaFoldDB" id="A0A9P4WKN5"/>
<dbReference type="PANTHER" id="PTHR24198:SF165">
    <property type="entry name" value="ANKYRIN REPEAT-CONTAINING PROTEIN-RELATED"/>
    <property type="match status" value="1"/>
</dbReference>
<evidence type="ECO:0000256" key="3">
    <source>
        <dbReference type="PROSITE-ProRule" id="PRU00023"/>
    </source>
</evidence>
<evidence type="ECO:0000256" key="1">
    <source>
        <dbReference type="ARBA" id="ARBA00022737"/>
    </source>
</evidence>